<accession>A0ABV5B9P0</accession>
<dbReference type="Proteomes" id="UP001580407">
    <property type="component" value="Unassembled WGS sequence"/>
</dbReference>
<dbReference type="Gene3D" id="1.10.10.10">
    <property type="entry name" value="Winged helix-like DNA-binding domain superfamily/Winged helix DNA-binding domain"/>
    <property type="match status" value="1"/>
</dbReference>
<dbReference type="Pfam" id="PF13412">
    <property type="entry name" value="HTH_24"/>
    <property type="match status" value="1"/>
</dbReference>
<dbReference type="EMBL" id="JBHILM010000017">
    <property type="protein sequence ID" value="MFB5682409.1"/>
    <property type="molecule type" value="Genomic_DNA"/>
</dbReference>
<dbReference type="RefSeq" id="WP_375526240.1">
    <property type="nucleotide sequence ID" value="NZ_JBHILM010000017.1"/>
</dbReference>
<evidence type="ECO:0000256" key="1">
    <source>
        <dbReference type="ARBA" id="ARBA00002486"/>
    </source>
</evidence>
<dbReference type="Gene3D" id="3.30.420.40">
    <property type="match status" value="2"/>
</dbReference>
<organism evidence="4 5">
    <name type="scientific">Paenibacillus terreus</name>
    <dbReference type="NCBI Taxonomy" id="1387834"/>
    <lineage>
        <taxon>Bacteria</taxon>
        <taxon>Bacillati</taxon>
        <taxon>Bacillota</taxon>
        <taxon>Bacilli</taxon>
        <taxon>Bacillales</taxon>
        <taxon>Paenibacillaceae</taxon>
        <taxon>Paenibacillus</taxon>
    </lineage>
</organism>
<protein>
    <submittedName>
        <fullName evidence="4">ROK family transcriptional regulator</fullName>
    </submittedName>
</protein>
<keyword evidence="3" id="KW-0859">Xylose metabolism</keyword>
<dbReference type="PANTHER" id="PTHR18964">
    <property type="entry name" value="ROK (REPRESSOR, ORF, KINASE) FAMILY"/>
    <property type="match status" value="1"/>
</dbReference>
<dbReference type="InterPro" id="IPR043129">
    <property type="entry name" value="ATPase_NBD"/>
</dbReference>
<proteinExistence type="inferred from homology"/>
<dbReference type="InterPro" id="IPR036388">
    <property type="entry name" value="WH-like_DNA-bd_sf"/>
</dbReference>
<dbReference type="Pfam" id="PF00480">
    <property type="entry name" value="ROK"/>
    <property type="match status" value="1"/>
</dbReference>
<name>A0ABV5B9P0_9BACL</name>
<sequence>MRTGDLKLIQELNRSIILNTIRKHGPISRSEIAKMNKISPTTVATAVQEMIKEGFVDELGAGASSGGRKPIMVSFAPNNFYLISVSISNSIIEAAHVNLEAKILSRKSLAVKQLYGEEVIQAAIGLIDQLNEEYMELNKCIGISVAVPGIVDHKEGIVRYNSKLQLQNIAIRDILAERYGVKVWVENDMNAIVLAEKQIGNRHYSDMIYVTVGDGVGAGIIINDAVLRGKKGGASEFGHTSVDRSGIRCECGNYGCLENYISWPAVYGRIVTSISRRRHTILAPAGGPPPQLTPEMFHEAVQQGDTLAVDITEEIAGYLGPGLVNLINLFNPEAIILGGELILEDSMLLERVRSYVAKHALTLNSGPLQIVTSSLGKDAKLVGAASVLLQDFFRFSLSSQQVK</sequence>
<dbReference type="InterPro" id="IPR036390">
    <property type="entry name" value="WH_DNA-bd_sf"/>
</dbReference>
<evidence type="ECO:0000256" key="3">
    <source>
        <dbReference type="ARBA" id="ARBA00022629"/>
    </source>
</evidence>
<keyword evidence="3" id="KW-0119">Carbohydrate metabolism</keyword>
<evidence type="ECO:0000256" key="2">
    <source>
        <dbReference type="ARBA" id="ARBA00006479"/>
    </source>
</evidence>
<comment type="function">
    <text evidence="1">Transcriptional repressor of xylose-utilizing enzymes.</text>
</comment>
<comment type="caution">
    <text evidence="4">The sequence shown here is derived from an EMBL/GenBank/DDBJ whole genome shotgun (WGS) entry which is preliminary data.</text>
</comment>
<evidence type="ECO:0000313" key="4">
    <source>
        <dbReference type="EMBL" id="MFB5682409.1"/>
    </source>
</evidence>
<evidence type="ECO:0000313" key="5">
    <source>
        <dbReference type="Proteomes" id="UP001580407"/>
    </source>
</evidence>
<dbReference type="SUPFAM" id="SSF46785">
    <property type="entry name" value="Winged helix' DNA-binding domain"/>
    <property type="match status" value="1"/>
</dbReference>
<gene>
    <name evidence="4" type="ORF">ACE3NQ_15900</name>
</gene>
<comment type="similarity">
    <text evidence="2">Belongs to the ROK (NagC/XylR) family.</text>
</comment>
<keyword evidence="5" id="KW-1185">Reference proteome</keyword>
<dbReference type="PANTHER" id="PTHR18964:SF149">
    <property type="entry name" value="BIFUNCTIONAL UDP-N-ACETYLGLUCOSAMINE 2-EPIMERASE_N-ACETYLMANNOSAMINE KINASE"/>
    <property type="match status" value="1"/>
</dbReference>
<reference evidence="4 5" key="1">
    <citation type="submission" date="2024-09" db="EMBL/GenBank/DDBJ databases">
        <authorList>
            <person name="Ruan L."/>
        </authorList>
    </citation>
    <scope>NUCLEOTIDE SEQUENCE [LARGE SCALE GENOMIC DNA]</scope>
    <source>
        <strain evidence="4 5">D33</strain>
    </source>
</reference>
<dbReference type="InterPro" id="IPR000600">
    <property type="entry name" value="ROK"/>
</dbReference>
<dbReference type="SUPFAM" id="SSF53067">
    <property type="entry name" value="Actin-like ATPase domain"/>
    <property type="match status" value="1"/>
</dbReference>